<gene>
    <name evidence="2" type="ORF">JMN32_24920</name>
</gene>
<dbReference type="RefSeq" id="WP_202859125.1">
    <property type="nucleotide sequence ID" value="NZ_JAEUGD010000067.1"/>
</dbReference>
<dbReference type="AlphaFoldDB" id="A0A937G2Q1"/>
<reference evidence="2" key="1">
    <citation type="submission" date="2021-01" db="EMBL/GenBank/DDBJ databases">
        <title>Fulvivirga kasyanovii gen. nov., sp nov., a novel member of the phylum Bacteroidetes isolated from seawater in a mussel farm.</title>
        <authorList>
            <person name="Zhao L.-H."/>
            <person name="Wang Z.-J."/>
        </authorList>
    </citation>
    <scope>NUCLEOTIDE SEQUENCE</scope>
    <source>
        <strain evidence="2">29W222</strain>
    </source>
</reference>
<name>A0A937G2Q1_9BACT</name>
<accession>A0A937G2Q1</accession>
<feature type="compositionally biased region" description="Gly residues" evidence="1">
    <location>
        <begin position="318"/>
        <end position="336"/>
    </location>
</feature>
<feature type="compositionally biased region" description="Gly residues" evidence="1">
    <location>
        <begin position="359"/>
        <end position="368"/>
    </location>
</feature>
<evidence type="ECO:0000313" key="2">
    <source>
        <dbReference type="EMBL" id="MBL6449577.1"/>
    </source>
</evidence>
<evidence type="ECO:0008006" key="4">
    <source>
        <dbReference type="Google" id="ProtNLM"/>
    </source>
</evidence>
<dbReference type="EMBL" id="JAEUGD010000067">
    <property type="protein sequence ID" value="MBL6449577.1"/>
    <property type="molecule type" value="Genomic_DNA"/>
</dbReference>
<protein>
    <recommendedName>
        <fullName evidence="4">Collagen-like protein</fullName>
    </recommendedName>
</protein>
<evidence type="ECO:0000313" key="3">
    <source>
        <dbReference type="Proteomes" id="UP000614216"/>
    </source>
</evidence>
<keyword evidence="3" id="KW-1185">Reference proteome</keyword>
<feature type="region of interest" description="Disordered" evidence="1">
    <location>
        <begin position="205"/>
        <end position="254"/>
    </location>
</feature>
<feature type="compositionally biased region" description="Gly residues" evidence="1">
    <location>
        <begin position="287"/>
        <end position="299"/>
    </location>
</feature>
<comment type="caution">
    <text evidence="2">The sequence shown here is derived from an EMBL/GenBank/DDBJ whole genome shotgun (WGS) entry which is preliminary data.</text>
</comment>
<dbReference type="Proteomes" id="UP000614216">
    <property type="component" value="Unassembled WGS sequence"/>
</dbReference>
<feature type="compositionally biased region" description="Gly residues" evidence="1">
    <location>
        <begin position="243"/>
        <end position="254"/>
    </location>
</feature>
<organism evidence="2 3">
    <name type="scientific">Fulvivirga marina</name>
    <dbReference type="NCBI Taxonomy" id="2494733"/>
    <lineage>
        <taxon>Bacteria</taxon>
        <taxon>Pseudomonadati</taxon>
        <taxon>Bacteroidota</taxon>
        <taxon>Cytophagia</taxon>
        <taxon>Cytophagales</taxon>
        <taxon>Fulvivirgaceae</taxon>
        <taxon>Fulvivirga</taxon>
    </lineage>
</organism>
<proteinExistence type="predicted"/>
<sequence>MSLSVEQQQNFNTFNKRLGFESEVPSSFPSEVKNGRLILSKDPAKSSVPPKLITVNNIDELKALIKAPSAGSNGQVDYLPPLNLTAVKSKSDLSKSQRQQLKRMTLSYVIGDSDKVGSDDKEFINKTAFPLTLAAFTADNYTVESGKVLTLTDGTVNNFGTLTVEAGGQIESDGTAYLNCQTLIQQGQVTPGTYTIRCELPAIDPAQAENGDPGNTPTTPGEKGKNGVKCSSHCKSNPTNGSQGAGGGNGGNGHDGLHGAHGPILYCTINNAEGNIVIYAGAQEGQKGGDGGNGGNGGPGGPPGDNPGPCTNAQSGSQGNGGDGGDGGKGGNGGDGSQVYFTYGGTGTVSPMFGHTNGAKGGSRGQRGTGFEDGKDGEPGDNGDPGAPPVIKAVRN</sequence>
<feature type="region of interest" description="Disordered" evidence="1">
    <location>
        <begin position="287"/>
        <end position="396"/>
    </location>
</feature>
<evidence type="ECO:0000256" key="1">
    <source>
        <dbReference type="SAM" id="MobiDB-lite"/>
    </source>
</evidence>